<keyword evidence="4" id="KW-1185">Reference proteome</keyword>
<dbReference type="SUPFAM" id="SSF58104">
    <property type="entry name" value="Methyl-accepting chemotaxis protein (MCP) signaling domain"/>
    <property type="match status" value="1"/>
</dbReference>
<dbReference type="InterPro" id="IPR004090">
    <property type="entry name" value="Chemotax_Me-accpt_rcpt"/>
</dbReference>
<dbReference type="KEGG" id="tav:G4V39_02670"/>
<reference evidence="3 4" key="1">
    <citation type="submission" date="2020-02" db="EMBL/GenBank/DDBJ databases">
        <title>Genome analysis of Thermosulfuriphilus ammonigenes ST65T, an anaerobic thermophilic chemolithoautotrophic bacterium isolated from a deep-sea hydrothermal vent.</title>
        <authorList>
            <person name="Slobodkina G."/>
            <person name="Allioux M."/>
            <person name="Merkel A."/>
            <person name="Alain K."/>
            <person name="Jebbar M."/>
            <person name="Slobodkin A."/>
        </authorList>
    </citation>
    <scope>NUCLEOTIDE SEQUENCE [LARGE SCALE GENOMIC DNA]</scope>
    <source>
        <strain evidence="3 4">ST65</strain>
    </source>
</reference>
<dbReference type="GO" id="GO:0016020">
    <property type="term" value="C:membrane"/>
    <property type="evidence" value="ECO:0007669"/>
    <property type="project" value="InterPro"/>
</dbReference>
<dbReference type="GO" id="GO:0004888">
    <property type="term" value="F:transmembrane signaling receptor activity"/>
    <property type="evidence" value="ECO:0007669"/>
    <property type="project" value="InterPro"/>
</dbReference>
<dbReference type="PANTHER" id="PTHR32089">
    <property type="entry name" value="METHYL-ACCEPTING CHEMOTAXIS PROTEIN MCPB"/>
    <property type="match status" value="1"/>
</dbReference>
<evidence type="ECO:0000256" key="2">
    <source>
        <dbReference type="ARBA" id="ARBA00029447"/>
    </source>
</evidence>
<comment type="similarity">
    <text evidence="2">Belongs to the methyl-accepting chemotaxis (MCP) protein family.</text>
</comment>
<dbReference type="RefSeq" id="WP_166031471.1">
    <property type="nucleotide sequence ID" value="NZ_CP048877.1"/>
</dbReference>
<sequence>MKRLRLDVIMALAVVPCIFLILIGGYLLLSIKTAESLSGSKAEGLVAAIVSLNEAVMPPNDYLISGDPEEGKHFQEASIRFEKYLQSFAEHIHSPEERRLYEEIKLKWPRFKTLAKEILSLERPQGNRRGYELMEEMDSLGENLEADLEKLLGHLFEEMHRDYSHLRRLSLKGVLAIMAIALAATGVGIFLLFQLGYFFKEIARFMNSVSQDQDLTQRPKVRAICQEQKDFLKALEKILEFFSGFVSRLRQVTSKVYELSSQVDQLSDRVTRLNGEIYEDSQKVSQLAVKTTDNIQSINTASEEMKRAISEISQNSQEAATTVQQAEREIREANQLAERLGQSSKEIGEIVKMINSIAEQTNLLALNATIEAARAGEAGKGFAVVAGEVKELAKQTARATERITEMISSLQRDSSQTVAAIGQIYQTIDTINQTSETIAAAVEEQTATVSEISEHLGHAVERSLLVTDKIKEVTQRSQKAAQEARTQKEHISQLRSEVEGLEASVKNVRV</sequence>
<evidence type="ECO:0000313" key="4">
    <source>
        <dbReference type="Proteomes" id="UP000502179"/>
    </source>
</evidence>
<dbReference type="InterPro" id="IPR004089">
    <property type="entry name" value="MCPsignal_dom"/>
</dbReference>
<dbReference type="Proteomes" id="UP000502179">
    <property type="component" value="Chromosome"/>
</dbReference>
<keyword evidence="1" id="KW-0807">Transducer</keyword>
<dbReference type="SMART" id="SM00283">
    <property type="entry name" value="MA"/>
    <property type="match status" value="1"/>
</dbReference>
<dbReference type="PRINTS" id="PR00260">
    <property type="entry name" value="CHEMTRNSDUCR"/>
</dbReference>
<dbReference type="Pfam" id="PF00015">
    <property type="entry name" value="MCPsignal"/>
    <property type="match status" value="1"/>
</dbReference>
<dbReference type="PANTHER" id="PTHR32089:SF112">
    <property type="entry name" value="LYSOZYME-LIKE PROTEIN-RELATED"/>
    <property type="match status" value="1"/>
</dbReference>
<dbReference type="GO" id="GO:0007165">
    <property type="term" value="P:signal transduction"/>
    <property type="evidence" value="ECO:0007669"/>
    <property type="project" value="UniProtKB-KW"/>
</dbReference>
<evidence type="ECO:0000256" key="1">
    <source>
        <dbReference type="ARBA" id="ARBA00023224"/>
    </source>
</evidence>
<dbReference type="EMBL" id="CP048877">
    <property type="protein sequence ID" value="QIJ71249.1"/>
    <property type="molecule type" value="Genomic_DNA"/>
</dbReference>
<organism evidence="3 4">
    <name type="scientific">Thermosulfuriphilus ammonigenes</name>
    <dbReference type="NCBI Taxonomy" id="1936021"/>
    <lineage>
        <taxon>Bacteria</taxon>
        <taxon>Pseudomonadati</taxon>
        <taxon>Thermodesulfobacteriota</taxon>
        <taxon>Thermodesulfobacteria</taxon>
        <taxon>Thermodesulfobacteriales</taxon>
        <taxon>Thermodesulfobacteriaceae</taxon>
        <taxon>Thermosulfuriphilus</taxon>
    </lineage>
</organism>
<proteinExistence type="inferred from homology"/>
<dbReference type="PROSITE" id="PS50111">
    <property type="entry name" value="CHEMOTAXIS_TRANSDUC_2"/>
    <property type="match status" value="1"/>
</dbReference>
<protein>
    <submittedName>
        <fullName evidence="3">Uncharacterized protein</fullName>
    </submittedName>
</protein>
<evidence type="ECO:0000313" key="3">
    <source>
        <dbReference type="EMBL" id="QIJ71249.1"/>
    </source>
</evidence>
<dbReference type="AlphaFoldDB" id="A0A6G7PU88"/>
<name>A0A6G7PU88_9BACT</name>
<dbReference type="GO" id="GO:0006935">
    <property type="term" value="P:chemotaxis"/>
    <property type="evidence" value="ECO:0007669"/>
    <property type="project" value="InterPro"/>
</dbReference>
<dbReference type="Gene3D" id="1.10.287.950">
    <property type="entry name" value="Methyl-accepting chemotaxis protein"/>
    <property type="match status" value="1"/>
</dbReference>
<gene>
    <name evidence="3" type="ORF">G4V39_02670</name>
</gene>
<accession>A0A6G7PU88</accession>